<comment type="caution">
    <text evidence="8">The sequence shown here is derived from an EMBL/GenBank/DDBJ whole genome shotgun (WGS) entry which is preliminary data.</text>
</comment>
<keyword evidence="5 6" id="KW-0472">Membrane</keyword>
<evidence type="ECO:0000256" key="4">
    <source>
        <dbReference type="ARBA" id="ARBA00022989"/>
    </source>
</evidence>
<evidence type="ECO:0000313" key="9">
    <source>
        <dbReference type="Proteomes" id="UP001190700"/>
    </source>
</evidence>
<feature type="transmembrane region" description="Helical" evidence="6">
    <location>
        <begin position="681"/>
        <end position="699"/>
    </location>
</feature>
<feature type="transmembrane region" description="Helical" evidence="6">
    <location>
        <begin position="711"/>
        <end position="730"/>
    </location>
</feature>
<feature type="transmembrane region" description="Helical" evidence="6">
    <location>
        <begin position="750"/>
        <end position="768"/>
    </location>
</feature>
<evidence type="ECO:0000256" key="5">
    <source>
        <dbReference type="ARBA" id="ARBA00023136"/>
    </source>
</evidence>
<dbReference type="InterPro" id="IPR004331">
    <property type="entry name" value="SPX_dom"/>
</dbReference>
<dbReference type="EMBL" id="LGRX02010704">
    <property type="protein sequence ID" value="KAK3269871.1"/>
    <property type="molecule type" value="Genomic_DNA"/>
</dbReference>
<gene>
    <name evidence="8" type="ORF">CYMTET_21706</name>
</gene>
<dbReference type="Pfam" id="PF09359">
    <property type="entry name" value="VTC"/>
    <property type="match status" value="1"/>
</dbReference>
<protein>
    <recommendedName>
        <fullName evidence="7">SPX domain-containing protein</fullName>
    </recommendedName>
</protein>
<dbReference type="Pfam" id="PF02656">
    <property type="entry name" value="DUF202"/>
    <property type="match status" value="1"/>
</dbReference>
<dbReference type="GO" id="GO:0005774">
    <property type="term" value="C:vacuolar membrane"/>
    <property type="evidence" value="ECO:0007669"/>
    <property type="project" value="UniProtKB-SubCell"/>
</dbReference>
<evidence type="ECO:0000259" key="7">
    <source>
        <dbReference type="PROSITE" id="PS51382"/>
    </source>
</evidence>
<dbReference type="PANTHER" id="PTHR46140">
    <property type="entry name" value="VACUOLAR TRANSPORTER CHAPERONE 1-RELATED"/>
    <property type="match status" value="1"/>
</dbReference>
<dbReference type="InterPro" id="IPR051572">
    <property type="entry name" value="VTC_Complex_Subunit"/>
</dbReference>
<organism evidence="8 9">
    <name type="scientific">Cymbomonas tetramitiformis</name>
    <dbReference type="NCBI Taxonomy" id="36881"/>
    <lineage>
        <taxon>Eukaryota</taxon>
        <taxon>Viridiplantae</taxon>
        <taxon>Chlorophyta</taxon>
        <taxon>Pyramimonadophyceae</taxon>
        <taxon>Pyramimonadales</taxon>
        <taxon>Pyramimonadaceae</taxon>
        <taxon>Cymbomonas</taxon>
    </lineage>
</organism>
<evidence type="ECO:0000313" key="8">
    <source>
        <dbReference type="EMBL" id="KAK3269871.1"/>
    </source>
</evidence>
<evidence type="ECO:0000256" key="6">
    <source>
        <dbReference type="SAM" id="Phobius"/>
    </source>
</evidence>
<dbReference type="InterPro" id="IPR003807">
    <property type="entry name" value="DUF202"/>
</dbReference>
<dbReference type="AlphaFoldDB" id="A0AAE0G2U4"/>
<evidence type="ECO:0000256" key="1">
    <source>
        <dbReference type="ARBA" id="ARBA00004128"/>
    </source>
</evidence>
<comment type="subcellular location">
    <subcellularLocation>
        <location evidence="1">Vacuole membrane</location>
        <topology evidence="1">Multi-pass membrane protein</topology>
    </subcellularLocation>
</comment>
<dbReference type="SUPFAM" id="SSF50969">
    <property type="entry name" value="YVTN repeat-like/Quinoprotein amine dehydrogenase"/>
    <property type="match status" value="1"/>
</dbReference>
<evidence type="ECO:0000256" key="3">
    <source>
        <dbReference type="ARBA" id="ARBA00022692"/>
    </source>
</evidence>
<dbReference type="PANTHER" id="PTHR46140:SF1">
    <property type="entry name" value="VACUOLAR TRANSPORTER CHAPERONE COMPLEX SUBUNIT 4-RELATED"/>
    <property type="match status" value="1"/>
</dbReference>
<dbReference type="Proteomes" id="UP001190700">
    <property type="component" value="Unassembled WGS sequence"/>
</dbReference>
<keyword evidence="2" id="KW-0926">Vacuole</keyword>
<sequence length="1054" mass="118037">PVGHISASARPSDAVHMLQINVAMKFGKELKGCQVEKYRGYYLQYKLLKNQLKKSLQRQSSLELLLHQSSDQFGTDAAESTFLSSLESDITKVETFLTSKGYQIKNTCFALIDLAVNVEEAIKSGNTEIEKVLLKKLSEKTDEMCEEVDELDKFRQLNYIAVSKIVKKAAKNLGARNFSQAEHVSRLRGSIWQRPLENLVLPLLSQTYSLLRGQKNSEQAWVPPQTFERSTKKYWVKRADLVKLNLLLVKHLPILLFGQKKTLRDLRMDFLADKSLEHSTWITSVYYDSDQHTLYGKRLQREEGARLLRLRWYGLSPEKSIFVERKTHHEAWVGEGSLKERFELKTKHAANYFNKDYDIWESLQEKIVKGELSQESAEKAAVLAREVKTMHTELNLKPSVRSVYKRTAFQLSDSNKVRVTLDTSLHLSDETNLPEKQLWRNMDEHLDCTAICAFPYNILEIKLQDAAPPFIQHLLEGGMLTEVTKFSKFLSGCAILHPGKLSMLPHWMDDAAVLEAIASNTSDYNSFPAKEDCVRPAVLMPYSPEPSVSPQKVPNEALLEAENLSALRSGDSAQDGRGVSPYSHRHPHLILPQTRPLKSASVDSAFLGYPSKRASSPGNLASAAPMLEMDTGRSTSTNGWSKYLPPCCRWRNQSTSKVKVLAARTVAKIEPKTYFANERTFIQWLSAAALLVSLSIILVGEGGDTARTCGFLVMPVAAAFCCYALFVFEWRRKKIARKDPGGYDDGIGPVLLTCALLGILVGVTYVTVSENSSSVDAISSPLHHFHVNEDKAALLEITGYSEIEFQPSGIALMPPSAMKPDGELLIPGIFSVASVSPLGGEVEFTAFPGNDLEDIAVVEHGGRTTVFLLSENEYGDTSTLSAKLWVYDMHDSRIHYRVNLDKFEELDSPEGLAFIPDDRYSYGGLFFVGDAKGTVIGFEVQPPLEGKSTGNAEAMRLLNKQYMNSGLKSPKIGAMSWCESDELLYILYDNEQVLQAWDMKTGTLFAKYSFSWMNKQFEGLAFLPKQAGDTIQRVYMVVDTPPRIYTVDLPLPLS</sequence>
<dbReference type="InterPro" id="IPR011044">
    <property type="entry name" value="Quino_amine_DH_bsu"/>
</dbReference>
<feature type="non-terminal residue" evidence="8">
    <location>
        <position position="1"/>
    </location>
</feature>
<dbReference type="InterPro" id="IPR018966">
    <property type="entry name" value="VTC_domain"/>
</dbReference>
<keyword evidence="9" id="KW-1185">Reference proteome</keyword>
<keyword evidence="4 6" id="KW-1133">Transmembrane helix</keyword>
<proteinExistence type="predicted"/>
<reference evidence="8 9" key="1">
    <citation type="journal article" date="2015" name="Genome Biol. Evol.">
        <title>Comparative Genomics of a Bacterivorous Green Alga Reveals Evolutionary Causalities and Consequences of Phago-Mixotrophic Mode of Nutrition.</title>
        <authorList>
            <person name="Burns J.A."/>
            <person name="Paasch A."/>
            <person name="Narechania A."/>
            <person name="Kim E."/>
        </authorList>
    </citation>
    <scope>NUCLEOTIDE SEQUENCE [LARGE SCALE GENOMIC DNA]</scope>
    <source>
        <strain evidence="8 9">PLY_AMNH</strain>
    </source>
</reference>
<evidence type="ECO:0000256" key="2">
    <source>
        <dbReference type="ARBA" id="ARBA00022554"/>
    </source>
</evidence>
<name>A0AAE0G2U4_9CHLO</name>
<dbReference type="Gene3D" id="3.20.100.30">
    <property type="entry name" value="VTC, catalytic tunnel domain"/>
    <property type="match status" value="1"/>
</dbReference>
<feature type="domain" description="SPX" evidence="7">
    <location>
        <begin position="24"/>
        <end position="183"/>
    </location>
</feature>
<keyword evidence="3 6" id="KW-0812">Transmembrane</keyword>
<accession>A0AAE0G2U4</accession>
<dbReference type="InterPro" id="IPR042267">
    <property type="entry name" value="VTC_sf"/>
</dbReference>
<dbReference type="GO" id="GO:0006799">
    <property type="term" value="P:polyphosphate biosynthetic process"/>
    <property type="evidence" value="ECO:0007669"/>
    <property type="project" value="UniProtKB-ARBA"/>
</dbReference>
<dbReference type="PROSITE" id="PS51382">
    <property type="entry name" value="SPX"/>
    <property type="match status" value="1"/>
</dbReference>